<reference evidence="3" key="3">
    <citation type="submission" date="2015-06" db="UniProtKB">
        <authorList>
            <consortium name="EnsemblMetazoa"/>
        </authorList>
    </citation>
    <scope>IDENTIFICATION</scope>
</reference>
<gene>
    <name evidence="2" type="ORF">CAPTEDRAFT_206382</name>
</gene>
<evidence type="ECO:0000256" key="1">
    <source>
        <dbReference type="SAM" id="MobiDB-lite"/>
    </source>
</evidence>
<dbReference type="EMBL" id="KB311062">
    <property type="protein sequence ID" value="ELT90011.1"/>
    <property type="molecule type" value="Genomic_DNA"/>
</dbReference>
<accession>R7TG36</accession>
<feature type="compositionally biased region" description="Polar residues" evidence="1">
    <location>
        <begin position="371"/>
        <end position="383"/>
    </location>
</feature>
<dbReference type="Proteomes" id="UP000014760">
    <property type="component" value="Unassembled WGS sequence"/>
</dbReference>
<evidence type="ECO:0000313" key="4">
    <source>
        <dbReference type="Proteomes" id="UP000014760"/>
    </source>
</evidence>
<reference evidence="4" key="1">
    <citation type="submission" date="2012-12" db="EMBL/GenBank/DDBJ databases">
        <authorList>
            <person name="Hellsten U."/>
            <person name="Grimwood J."/>
            <person name="Chapman J.A."/>
            <person name="Shapiro H."/>
            <person name="Aerts A."/>
            <person name="Otillar R.P."/>
            <person name="Terry A.Y."/>
            <person name="Boore J.L."/>
            <person name="Simakov O."/>
            <person name="Marletaz F."/>
            <person name="Cho S.-J."/>
            <person name="Edsinger-Gonzales E."/>
            <person name="Havlak P."/>
            <person name="Kuo D.-H."/>
            <person name="Larsson T."/>
            <person name="Lv J."/>
            <person name="Arendt D."/>
            <person name="Savage R."/>
            <person name="Osoegawa K."/>
            <person name="de Jong P."/>
            <person name="Lindberg D.R."/>
            <person name="Seaver E.C."/>
            <person name="Weisblat D.A."/>
            <person name="Putnam N.H."/>
            <person name="Grigoriev I.V."/>
            <person name="Rokhsar D.S."/>
        </authorList>
    </citation>
    <scope>NUCLEOTIDE SEQUENCE</scope>
    <source>
        <strain evidence="4">I ESC-2004</strain>
    </source>
</reference>
<protein>
    <submittedName>
        <fullName evidence="2 3">Uncharacterized protein</fullName>
    </submittedName>
</protein>
<evidence type="ECO:0000313" key="2">
    <source>
        <dbReference type="EMBL" id="ELT90011.1"/>
    </source>
</evidence>
<feature type="compositionally biased region" description="Polar residues" evidence="1">
    <location>
        <begin position="325"/>
        <end position="337"/>
    </location>
</feature>
<feature type="region of interest" description="Disordered" evidence="1">
    <location>
        <begin position="322"/>
        <end position="413"/>
    </location>
</feature>
<sequence>MFLKFPRKQMELIWFNWRNNRQGVKKVDVHVQLNDENKTKCSSMDSGHTVGDLGHQIDMKDLWRIVQKDVEAEYLGEVPPGTLTEYATSRALIALSISSQYPALSVGIRPAVGLFEGASGEGDPQFAVTSSKKPSDIGRHFEIAVGLCITSHPLRSTVVVDQVLKLTSMSKNPVKGMIKWVRKGHPEIRLFQQDHARPHFAPSPPNSSVGLTGLGGPWSRRAVCLREVRRVSETSILTVTAILTRAPTPPLSVRKIDIDSGITSRLITLICAEALSLDCRYEGNAHPMCTASADSILDGHEEEETEFHDRWRSDYASCPHLPGTLVTSGTQTDPSTRSTKRRAPQIAEQRNTTVNTSTGSSTSGVGSVSSKSEFPPTTYNRKSVQIVETACTPDSAYSPDGERYPGRRRSSSFKNAIERGQSGDSSTFSFDTCDPASTSPDISPDHFELPAYPDSGGYYEGPYLHSSYNSHRSRHRVTCHQQNDRLQVSSGLRSSVPGHLQENSGNNSPQRGILRSSISNQDTSVWLNNANLPPNDTIDADCGVDTGFVTESYGAPILCYTRVFSVIHLIEIAGSQRWLKRSVQSQKLTGFLDVNPARGC</sequence>
<feature type="compositionally biased region" description="Polar residues" evidence="1">
    <location>
        <begin position="483"/>
        <end position="493"/>
    </location>
</feature>
<dbReference type="AlphaFoldDB" id="R7TG36"/>
<reference evidence="2 4" key="2">
    <citation type="journal article" date="2013" name="Nature">
        <title>Insights into bilaterian evolution from three spiralian genomes.</title>
        <authorList>
            <person name="Simakov O."/>
            <person name="Marletaz F."/>
            <person name="Cho S.J."/>
            <person name="Edsinger-Gonzales E."/>
            <person name="Havlak P."/>
            <person name="Hellsten U."/>
            <person name="Kuo D.H."/>
            <person name="Larsson T."/>
            <person name="Lv J."/>
            <person name="Arendt D."/>
            <person name="Savage R."/>
            <person name="Osoegawa K."/>
            <person name="de Jong P."/>
            <person name="Grimwood J."/>
            <person name="Chapman J.A."/>
            <person name="Shapiro H."/>
            <person name="Aerts A."/>
            <person name="Otillar R.P."/>
            <person name="Terry A.Y."/>
            <person name="Boore J.L."/>
            <person name="Grigoriev I.V."/>
            <person name="Lindberg D.R."/>
            <person name="Seaver E.C."/>
            <person name="Weisblat D.A."/>
            <person name="Putnam N.H."/>
            <person name="Rokhsar D.S."/>
        </authorList>
    </citation>
    <scope>NUCLEOTIDE SEQUENCE</scope>
    <source>
        <strain evidence="2 4">I ESC-2004</strain>
    </source>
</reference>
<feature type="compositionally biased region" description="Low complexity" evidence="1">
    <location>
        <begin position="351"/>
        <end position="370"/>
    </location>
</feature>
<name>R7TG36_CAPTE</name>
<feature type="compositionally biased region" description="Polar residues" evidence="1">
    <location>
        <begin position="501"/>
        <end position="513"/>
    </location>
</feature>
<dbReference type="HOGENOM" id="CLU_455126_0_0_1"/>
<dbReference type="EMBL" id="AMQN01003140">
    <property type="status" value="NOT_ANNOTATED_CDS"/>
    <property type="molecule type" value="Genomic_DNA"/>
</dbReference>
<evidence type="ECO:0000313" key="3">
    <source>
        <dbReference type="EnsemblMetazoa" id="CapteP206382"/>
    </source>
</evidence>
<organism evidence="2">
    <name type="scientific">Capitella teleta</name>
    <name type="common">Polychaete worm</name>
    <dbReference type="NCBI Taxonomy" id="283909"/>
    <lineage>
        <taxon>Eukaryota</taxon>
        <taxon>Metazoa</taxon>
        <taxon>Spiralia</taxon>
        <taxon>Lophotrochozoa</taxon>
        <taxon>Annelida</taxon>
        <taxon>Polychaeta</taxon>
        <taxon>Sedentaria</taxon>
        <taxon>Scolecida</taxon>
        <taxon>Capitellidae</taxon>
        <taxon>Capitella</taxon>
    </lineage>
</organism>
<keyword evidence="4" id="KW-1185">Reference proteome</keyword>
<dbReference type="EnsemblMetazoa" id="CapteT206382">
    <property type="protein sequence ID" value="CapteP206382"/>
    <property type="gene ID" value="CapteG206382"/>
</dbReference>
<proteinExistence type="predicted"/>
<feature type="region of interest" description="Disordered" evidence="1">
    <location>
        <begin position="483"/>
        <end position="513"/>
    </location>
</feature>